<evidence type="ECO:0000259" key="1">
    <source>
        <dbReference type="Pfam" id="PF12037"/>
    </source>
</evidence>
<protein>
    <recommendedName>
        <fullName evidence="1">ATPase family AAA domain-containing protein</fullName>
    </recommendedName>
</protein>
<organism evidence="2 3">
    <name type="scientific">Henosepilachna vigintioctopunctata</name>
    <dbReference type="NCBI Taxonomy" id="420089"/>
    <lineage>
        <taxon>Eukaryota</taxon>
        <taxon>Metazoa</taxon>
        <taxon>Ecdysozoa</taxon>
        <taxon>Arthropoda</taxon>
        <taxon>Hexapoda</taxon>
        <taxon>Insecta</taxon>
        <taxon>Pterygota</taxon>
        <taxon>Neoptera</taxon>
        <taxon>Endopterygota</taxon>
        <taxon>Coleoptera</taxon>
        <taxon>Polyphaga</taxon>
        <taxon>Cucujiformia</taxon>
        <taxon>Coccinelloidea</taxon>
        <taxon>Coccinellidae</taxon>
        <taxon>Epilachninae</taxon>
        <taxon>Epilachnini</taxon>
        <taxon>Henosepilachna</taxon>
    </lineage>
</organism>
<reference evidence="2 3" key="1">
    <citation type="submission" date="2023-03" db="EMBL/GenBank/DDBJ databases">
        <title>Genome insight into feeding habits of ladybird beetles.</title>
        <authorList>
            <person name="Li H.-S."/>
            <person name="Huang Y.-H."/>
            <person name="Pang H."/>
        </authorList>
    </citation>
    <scope>NUCLEOTIDE SEQUENCE [LARGE SCALE GENOMIC DNA]</scope>
    <source>
        <strain evidence="2">SYSU_2023b</strain>
        <tissue evidence="2">Whole body</tissue>
    </source>
</reference>
<name>A0AAW1UBI0_9CUCU</name>
<feature type="domain" description="ATPase family AAA" evidence="1">
    <location>
        <begin position="1"/>
        <end position="78"/>
    </location>
</feature>
<evidence type="ECO:0000313" key="2">
    <source>
        <dbReference type="EMBL" id="KAK9878031.1"/>
    </source>
</evidence>
<dbReference type="AlphaFoldDB" id="A0AAW1UBI0"/>
<proteinExistence type="predicted"/>
<gene>
    <name evidence="2" type="ORF">WA026_020659</name>
</gene>
<keyword evidence="3" id="KW-1185">Reference proteome</keyword>
<dbReference type="InterPro" id="IPR021911">
    <property type="entry name" value="ATAD3_N"/>
</dbReference>
<comment type="caution">
    <text evidence="2">The sequence shown here is derived from an EMBL/GenBank/DDBJ whole genome shotgun (WGS) entry which is preliminary data.</text>
</comment>
<evidence type="ECO:0000313" key="3">
    <source>
        <dbReference type="Proteomes" id="UP001431783"/>
    </source>
</evidence>
<accession>A0AAW1UBI0</accession>
<sequence>MKLKYKNEMKRVGAELEAEARICRENRDLTLDQVRLKASENEMTLLESIKTDALIGIRAQALVTHSDKVTAGGSSLTVFPKQGKSNGEAAGEFNNHDMPRKLCSF</sequence>
<dbReference type="EMBL" id="JARQZJ010000045">
    <property type="protein sequence ID" value="KAK9878031.1"/>
    <property type="molecule type" value="Genomic_DNA"/>
</dbReference>
<dbReference type="Proteomes" id="UP001431783">
    <property type="component" value="Unassembled WGS sequence"/>
</dbReference>
<dbReference type="Pfam" id="PF12037">
    <property type="entry name" value="ATAD3_N"/>
    <property type="match status" value="1"/>
</dbReference>